<evidence type="ECO:0000313" key="1">
    <source>
        <dbReference type="EMBL" id="MEB3100182.1"/>
    </source>
</evidence>
<evidence type="ECO:0000313" key="2">
    <source>
        <dbReference type="Proteomes" id="UP001310386"/>
    </source>
</evidence>
<protein>
    <submittedName>
        <fullName evidence="1">YqzE family protein</fullName>
    </submittedName>
</protein>
<gene>
    <name evidence="1" type="ORF">VF724_00730</name>
</gene>
<dbReference type="Proteomes" id="UP001310386">
    <property type="component" value="Unassembled WGS sequence"/>
</dbReference>
<reference evidence="1" key="1">
    <citation type="submission" date="2023-12" db="EMBL/GenBank/DDBJ databases">
        <title>Fervidustalea candida gen. nov., sp. nov., a novel member of the family Paenibacillaceae isolated from a geothermal area.</title>
        <authorList>
            <person name="Li W.-J."/>
            <person name="Jiao J.-Y."/>
            <person name="Chen Y."/>
        </authorList>
    </citation>
    <scope>NUCLEOTIDE SEQUENCE</scope>
    <source>
        <strain evidence="1">SYSU GA230002</strain>
    </source>
</reference>
<dbReference type="EMBL" id="JAYJLD010000001">
    <property type="protein sequence ID" value="MEB3100182.1"/>
    <property type="molecule type" value="Genomic_DNA"/>
</dbReference>
<dbReference type="RefSeq" id="WP_371752290.1">
    <property type="nucleotide sequence ID" value="NZ_JAYJLD010000001.1"/>
</dbReference>
<name>A0ABU5ZCD7_9BACL</name>
<dbReference type="Pfam" id="PF14038">
    <property type="entry name" value="YqzE"/>
    <property type="match status" value="1"/>
</dbReference>
<sequence>MAVKGDELAQYIVERVMTYFETPREERQRLKKDKREHREPRLTLWFGMLPLSLQIWFSRKNGKRNTPT</sequence>
<comment type="caution">
    <text evidence="1">The sequence shown here is derived from an EMBL/GenBank/DDBJ whole genome shotgun (WGS) entry which is preliminary data.</text>
</comment>
<dbReference type="InterPro" id="IPR025622">
    <property type="entry name" value="YqzE"/>
</dbReference>
<keyword evidence="2" id="KW-1185">Reference proteome</keyword>
<accession>A0ABU5ZCD7</accession>
<organism evidence="1 2">
    <name type="scientific">Ferviditalea candida</name>
    <dbReference type="NCBI Taxonomy" id="3108399"/>
    <lineage>
        <taxon>Bacteria</taxon>
        <taxon>Bacillati</taxon>
        <taxon>Bacillota</taxon>
        <taxon>Bacilli</taxon>
        <taxon>Bacillales</taxon>
        <taxon>Paenibacillaceae</taxon>
        <taxon>Ferviditalea</taxon>
    </lineage>
</organism>
<proteinExistence type="predicted"/>